<evidence type="ECO:0000313" key="4">
    <source>
        <dbReference type="Proteomes" id="UP000188318"/>
    </source>
</evidence>
<evidence type="ECO:0000313" key="3">
    <source>
        <dbReference type="EMBL" id="OOF93122.1"/>
    </source>
</evidence>
<dbReference type="STRING" id="602072.A0A1R3RF64"/>
<dbReference type="PANTHER" id="PTHR33886">
    <property type="entry name" value="UNSATURATED RHAMNOGALACTURONAN HYDROLASE (EUROFUNG)"/>
    <property type="match status" value="1"/>
</dbReference>
<keyword evidence="2" id="KW-0732">Signal</keyword>
<dbReference type="InterPro" id="IPR012341">
    <property type="entry name" value="6hp_glycosidase-like_sf"/>
</dbReference>
<name>A0A1R3RF64_ASPC5</name>
<dbReference type="EMBL" id="KV907505">
    <property type="protein sequence ID" value="OOF93122.1"/>
    <property type="molecule type" value="Genomic_DNA"/>
</dbReference>
<sequence>MPSIVSFTAALLSGLLVQAHLVAAVGRACDAESRPYSAWMTDSVIARRDAVLDSSTEDDVSIVFKIALFESTVIRLKEYYDADSCGQEDWHSYLLEGVESLLPRLANVTADINAPLDVFATGDALYHQYDRNSNDTYKQVLDTLHDALNERTRNAEDGFWYYNAYPNLSFLDGSFPLSSFSSLWKTYFSPTNTSIADDLMNNLDLFKDHCHDDSSGLLFHGYDASKSAWWADPTTGASPYVWDRALGWWHVALVDLLERSDKNNILNETQRDDVYTKYWNLANTIINDADNTTGCWWQVMLHGGEEGNYIESSGSSMFVYSLLKGARLGYLSGSTPNGVGYTDAADKCYNYLVDNFIKEETDGTLGMDQTVSVCGLTNPTYEYYTSQPIDYNSVFGTAPFILASWEHEMFTTGYYT</sequence>
<dbReference type="OrthoDB" id="540611at2759"/>
<dbReference type="Gene3D" id="1.50.10.10">
    <property type="match status" value="1"/>
</dbReference>
<reference evidence="4" key="1">
    <citation type="journal article" date="2017" name="Genome Biol.">
        <title>Comparative genomics reveals high biological diversity and specific adaptations in the industrially and medically important fungal genus Aspergillus.</title>
        <authorList>
            <person name="de Vries R.P."/>
            <person name="Riley R."/>
            <person name="Wiebenga A."/>
            <person name="Aguilar-Osorio G."/>
            <person name="Amillis S."/>
            <person name="Uchima C.A."/>
            <person name="Anderluh G."/>
            <person name="Asadollahi M."/>
            <person name="Askin M."/>
            <person name="Barry K."/>
            <person name="Battaglia E."/>
            <person name="Bayram O."/>
            <person name="Benocci T."/>
            <person name="Braus-Stromeyer S.A."/>
            <person name="Caldana C."/>
            <person name="Canovas D."/>
            <person name="Cerqueira G.C."/>
            <person name="Chen F."/>
            <person name="Chen W."/>
            <person name="Choi C."/>
            <person name="Clum A."/>
            <person name="Dos Santos R.A."/>
            <person name="Damasio A.R."/>
            <person name="Diallinas G."/>
            <person name="Emri T."/>
            <person name="Fekete E."/>
            <person name="Flipphi M."/>
            <person name="Freyberg S."/>
            <person name="Gallo A."/>
            <person name="Gournas C."/>
            <person name="Habgood R."/>
            <person name="Hainaut M."/>
            <person name="Harispe M.L."/>
            <person name="Henrissat B."/>
            <person name="Hilden K.S."/>
            <person name="Hope R."/>
            <person name="Hossain A."/>
            <person name="Karabika E."/>
            <person name="Karaffa L."/>
            <person name="Karanyi Z."/>
            <person name="Krasevec N."/>
            <person name="Kuo A."/>
            <person name="Kusch H."/>
            <person name="LaButti K."/>
            <person name="Lagendijk E.L."/>
            <person name="Lapidus A."/>
            <person name="Levasseur A."/>
            <person name="Lindquist E."/>
            <person name="Lipzen A."/>
            <person name="Logrieco A.F."/>
            <person name="MacCabe A."/>
            <person name="Maekelae M.R."/>
            <person name="Malavazi I."/>
            <person name="Melin P."/>
            <person name="Meyer V."/>
            <person name="Mielnichuk N."/>
            <person name="Miskei M."/>
            <person name="Molnar A.P."/>
            <person name="Mule G."/>
            <person name="Ngan C.Y."/>
            <person name="Orejas M."/>
            <person name="Orosz E."/>
            <person name="Ouedraogo J.P."/>
            <person name="Overkamp K.M."/>
            <person name="Park H.-S."/>
            <person name="Perrone G."/>
            <person name="Piumi F."/>
            <person name="Punt P.J."/>
            <person name="Ram A.F."/>
            <person name="Ramon A."/>
            <person name="Rauscher S."/>
            <person name="Record E."/>
            <person name="Riano-Pachon D.M."/>
            <person name="Robert V."/>
            <person name="Roehrig J."/>
            <person name="Ruller R."/>
            <person name="Salamov A."/>
            <person name="Salih N.S."/>
            <person name="Samson R.A."/>
            <person name="Sandor E."/>
            <person name="Sanguinetti M."/>
            <person name="Schuetze T."/>
            <person name="Sepcic K."/>
            <person name="Shelest E."/>
            <person name="Sherlock G."/>
            <person name="Sophianopoulou V."/>
            <person name="Squina F.M."/>
            <person name="Sun H."/>
            <person name="Susca A."/>
            <person name="Todd R.B."/>
            <person name="Tsang A."/>
            <person name="Unkles S.E."/>
            <person name="van de Wiele N."/>
            <person name="van Rossen-Uffink D."/>
            <person name="Oliveira J.V."/>
            <person name="Vesth T.C."/>
            <person name="Visser J."/>
            <person name="Yu J.-H."/>
            <person name="Zhou M."/>
            <person name="Andersen M.R."/>
            <person name="Archer D.B."/>
            <person name="Baker S.E."/>
            <person name="Benoit I."/>
            <person name="Brakhage A.A."/>
            <person name="Braus G.H."/>
            <person name="Fischer R."/>
            <person name="Frisvad J.C."/>
            <person name="Goldman G.H."/>
            <person name="Houbraken J."/>
            <person name="Oakley B."/>
            <person name="Pocsi I."/>
            <person name="Scazzocchio C."/>
            <person name="Seiboth B."/>
            <person name="vanKuyk P.A."/>
            <person name="Wortman J."/>
            <person name="Dyer P.S."/>
            <person name="Grigoriev I.V."/>
        </authorList>
    </citation>
    <scope>NUCLEOTIDE SEQUENCE [LARGE SCALE GENOMIC DNA]</scope>
    <source>
        <strain evidence="4">ITEM 5010</strain>
    </source>
</reference>
<organism evidence="3 4">
    <name type="scientific">Aspergillus carbonarius (strain ITEM 5010)</name>
    <dbReference type="NCBI Taxonomy" id="602072"/>
    <lineage>
        <taxon>Eukaryota</taxon>
        <taxon>Fungi</taxon>
        <taxon>Dikarya</taxon>
        <taxon>Ascomycota</taxon>
        <taxon>Pezizomycotina</taxon>
        <taxon>Eurotiomycetes</taxon>
        <taxon>Eurotiomycetidae</taxon>
        <taxon>Eurotiales</taxon>
        <taxon>Aspergillaceae</taxon>
        <taxon>Aspergillus</taxon>
        <taxon>Aspergillus subgen. Circumdati</taxon>
    </lineage>
</organism>
<dbReference type="GO" id="GO:0005975">
    <property type="term" value="P:carbohydrate metabolic process"/>
    <property type="evidence" value="ECO:0007669"/>
    <property type="project" value="InterPro"/>
</dbReference>
<keyword evidence="1 3" id="KW-0378">Hydrolase</keyword>
<dbReference type="Proteomes" id="UP000188318">
    <property type="component" value="Unassembled WGS sequence"/>
</dbReference>
<evidence type="ECO:0000256" key="1">
    <source>
        <dbReference type="ARBA" id="ARBA00022801"/>
    </source>
</evidence>
<dbReference type="InterPro" id="IPR052043">
    <property type="entry name" value="PolySaccharide_Degr_Enz"/>
</dbReference>
<dbReference type="OMA" id="DGMYSFA"/>
<feature type="signal peptide" evidence="2">
    <location>
        <begin position="1"/>
        <end position="24"/>
    </location>
</feature>
<dbReference type="InterPro" id="IPR010905">
    <property type="entry name" value="Glyco_hydro_88"/>
</dbReference>
<proteinExistence type="predicted"/>
<feature type="chain" id="PRO_5013204131" evidence="2">
    <location>
        <begin position="25"/>
        <end position="416"/>
    </location>
</feature>
<evidence type="ECO:0000256" key="2">
    <source>
        <dbReference type="SAM" id="SignalP"/>
    </source>
</evidence>
<dbReference type="GO" id="GO:0016787">
    <property type="term" value="F:hydrolase activity"/>
    <property type="evidence" value="ECO:0007669"/>
    <property type="project" value="UniProtKB-KW"/>
</dbReference>
<keyword evidence="4" id="KW-1185">Reference proteome</keyword>
<dbReference type="AlphaFoldDB" id="A0A1R3RF64"/>
<protein>
    <submittedName>
        <fullName evidence="3">Glycoside hydrolase family 105 protein</fullName>
    </submittedName>
</protein>
<dbReference type="VEuPathDB" id="FungiDB:ASPCADRAFT_517301"/>
<dbReference type="SUPFAM" id="SSF48208">
    <property type="entry name" value="Six-hairpin glycosidases"/>
    <property type="match status" value="1"/>
</dbReference>
<accession>A0A1R3RF64</accession>
<dbReference type="InterPro" id="IPR008928">
    <property type="entry name" value="6-hairpin_glycosidase_sf"/>
</dbReference>
<gene>
    <name evidence="3" type="ORF">ASPCADRAFT_517301</name>
</gene>
<dbReference type="Pfam" id="PF07470">
    <property type="entry name" value="Glyco_hydro_88"/>
    <property type="match status" value="1"/>
</dbReference>
<dbReference type="PANTHER" id="PTHR33886:SF11">
    <property type="entry name" value="WALL GLYCOSYL HYDROLASE YTER, PUTATIVE (AFU_ORTHOLOGUE AFUA_2G14630)-RELATED"/>
    <property type="match status" value="1"/>
</dbReference>